<dbReference type="SUPFAM" id="SSF46934">
    <property type="entry name" value="UBA-like"/>
    <property type="match status" value="1"/>
</dbReference>
<organism evidence="10 11">
    <name type="scientific">Sinocyclocheilus grahami</name>
    <name type="common">Dianchi golden-line fish</name>
    <name type="synonym">Barbus grahami</name>
    <dbReference type="NCBI Taxonomy" id="75366"/>
    <lineage>
        <taxon>Eukaryota</taxon>
        <taxon>Metazoa</taxon>
        <taxon>Chordata</taxon>
        <taxon>Craniata</taxon>
        <taxon>Vertebrata</taxon>
        <taxon>Euteleostomi</taxon>
        <taxon>Actinopterygii</taxon>
        <taxon>Neopterygii</taxon>
        <taxon>Teleostei</taxon>
        <taxon>Ostariophysi</taxon>
        <taxon>Cypriniformes</taxon>
        <taxon>Cyprinidae</taxon>
        <taxon>Cyprininae</taxon>
        <taxon>Sinocyclocheilus</taxon>
    </lineage>
</organism>
<dbReference type="Proteomes" id="UP000472262">
    <property type="component" value="Unassembled WGS sequence"/>
</dbReference>
<protein>
    <submittedName>
        <fullName evidence="10">Sequestosome-1-like</fullName>
    </submittedName>
</protein>
<reference evidence="10" key="2">
    <citation type="submission" date="2025-09" db="UniProtKB">
        <authorList>
            <consortium name="Ensembl"/>
        </authorList>
    </citation>
    <scope>IDENTIFICATION</scope>
</reference>
<dbReference type="GO" id="GO:0044753">
    <property type="term" value="C:amphisome"/>
    <property type="evidence" value="ECO:0007669"/>
    <property type="project" value="TreeGrafter"/>
</dbReference>
<dbReference type="Ensembl" id="ENSSGRT00000005383.1">
    <property type="protein sequence ID" value="ENSSGRP00000004976.1"/>
    <property type="gene ID" value="ENSSGRG00000003167.1"/>
</dbReference>
<evidence type="ECO:0000259" key="9">
    <source>
        <dbReference type="PROSITE" id="PS50030"/>
    </source>
</evidence>
<keyword evidence="3" id="KW-0963">Cytoplasm</keyword>
<dbReference type="GO" id="GO:0070530">
    <property type="term" value="F:K63-linked polyubiquitin modification-dependent protein binding"/>
    <property type="evidence" value="ECO:0007669"/>
    <property type="project" value="TreeGrafter"/>
</dbReference>
<evidence type="ECO:0000256" key="8">
    <source>
        <dbReference type="SAM" id="MobiDB-lite"/>
    </source>
</evidence>
<dbReference type="GO" id="GO:0005634">
    <property type="term" value="C:nucleus"/>
    <property type="evidence" value="ECO:0007669"/>
    <property type="project" value="UniProtKB-SubCell"/>
</dbReference>
<evidence type="ECO:0000256" key="3">
    <source>
        <dbReference type="ARBA" id="ARBA00022490"/>
    </source>
</evidence>
<dbReference type="PANTHER" id="PTHR15090:SF0">
    <property type="entry name" value="SEQUESTOSOME-1"/>
    <property type="match status" value="1"/>
</dbReference>
<keyword evidence="7" id="KW-0539">Nucleus</keyword>
<evidence type="ECO:0000313" key="11">
    <source>
        <dbReference type="Proteomes" id="UP000472262"/>
    </source>
</evidence>
<feature type="domain" description="UBA" evidence="9">
    <location>
        <begin position="268"/>
        <end position="313"/>
    </location>
</feature>
<evidence type="ECO:0000256" key="4">
    <source>
        <dbReference type="ARBA" id="ARBA00022723"/>
    </source>
</evidence>
<keyword evidence="5" id="KW-0863">Zinc-finger</keyword>
<comment type="subcellular location">
    <subcellularLocation>
        <location evidence="2">Cytoplasm</location>
    </subcellularLocation>
    <subcellularLocation>
        <location evidence="1">Nucleus</location>
    </subcellularLocation>
</comment>
<evidence type="ECO:0000256" key="1">
    <source>
        <dbReference type="ARBA" id="ARBA00004123"/>
    </source>
</evidence>
<dbReference type="PROSITE" id="PS50030">
    <property type="entry name" value="UBA"/>
    <property type="match status" value="1"/>
</dbReference>
<dbReference type="InterPro" id="IPR033741">
    <property type="entry name" value="SQSTM_UBA"/>
</dbReference>
<feature type="region of interest" description="Disordered" evidence="8">
    <location>
        <begin position="157"/>
        <end position="254"/>
    </location>
</feature>
<evidence type="ECO:0000313" key="10">
    <source>
        <dbReference type="Ensembl" id="ENSSGRP00000004976.1"/>
    </source>
</evidence>
<dbReference type="GO" id="GO:0005080">
    <property type="term" value="F:protein kinase C binding"/>
    <property type="evidence" value="ECO:0007669"/>
    <property type="project" value="TreeGrafter"/>
</dbReference>
<dbReference type="Gene3D" id="1.10.8.10">
    <property type="entry name" value="DNA helicase RuvA subunit, C-terminal domain"/>
    <property type="match status" value="1"/>
</dbReference>
<dbReference type="GO" id="GO:0035973">
    <property type="term" value="P:aggrephagy"/>
    <property type="evidence" value="ECO:0007669"/>
    <property type="project" value="TreeGrafter"/>
</dbReference>
<dbReference type="PANTHER" id="PTHR15090">
    <property type="entry name" value="SEQUESTOSOME 1-RELATED"/>
    <property type="match status" value="1"/>
</dbReference>
<dbReference type="InterPro" id="IPR052260">
    <property type="entry name" value="Autophagy_Rcpt_SigReg"/>
</dbReference>
<dbReference type="Pfam" id="PF16577">
    <property type="entry name" value="UBA_5"/>
    <property type="match status" value="1"/>
</dbReference>
<feature type="compositionally biased region" description="Basic and acidic residues" evidence="8">
    <location>
        <begin position="203"/>
        <end position="219"/>
    </location>
</feature>
<dbReference type="OMA" id="ACLMESP"/>
<sequence length="319" mass="34375">MTVNSKNVNRFFQEAFDDTRLLNLLSIASTRKYPQLIAILSYFFPFQKKRSTNLIPHLTGALGSHSACLMESPTLAPQCTVCPNYNLCSSCQSTGLHKEHALLPIFHPIPNMSEVNARGTASAQANMEYLKNIGVGVAAMLNPFGIDVDIDIEHEGKRDKATPTPPASSGPPSARSESGSRGSGPGSQAAEDSISEGTRKHREQGSDEEWTHLGSKEVDPSTGELQSLRMEVDGTDLPAPPSTDSSTSASQGPTGLREAAIYPHLPQDADPRLVESLSQMLSMGFTDEGGWLTRLLHTKNFDIGAALDTIQYSKPGPQK</sequence>
<dbReference type="GO" id="GO:0008270">
    <property type="term" value="F:zinc ion binding"/>
    <property type="evidence" value="ECO:0007669"/>
    <property type="project" value="UniProtKB-KW"/>
</dbReference>
<dbReference type="FunFam" id="1.10.8.10:FF:000034">
    <property type="entry name" value="Sequestosome 1"/>
    <property type="match status" value="1"/>
</dbReference>
<dbReference type="GO" id="GO:0000423">
    <property type="term" value="P:mitophagy"/>
    <property type="evidence" value="ECO:0007669"/>
    <property type="project" value="TreeGrafter"/>
</dbReference>
<name>A0A672K2H5_SINGR</name>
<evidence type="ECO:0000256" key="2">
    <source>
        <dbReference type="ARBA" id="ARBA00004496"/>
    </source>
</evidence>
<dbReference type="GO" id="GO:0016235">
    <property type="term" value="C:aggresome"/>
    <property type="evidence" value="ECO:0007669"/>
    <property type="project" value="TreeGrafter"/>
</dbReference>
<reference evidence="10" key="1">
    <citation type="submission" date="2025-08" db="UniProtKB">
        <authorList>
            <consortium name="Ensembl"/>
        </authorList>
    </citation>
    <scope>IDENTIFICATION</scope>
</reference>
<dbReference type="GO" id="GO:0007032">
    <property type="term" value="P:endosome organization"/>
    <property type="evidence" value="ECO:0007669"/>
    <property type="project" value="TreeGrafter"/>
</dbReference>
<dbReference type="AlphaFoldDB" id="A0A672K2H5"/>
<dbReference type="CDD" id="cd02340">
    <property type="entry name" value="ZZ_NBR1_like"/>
    <property type="match status" value="1"/>
</dbReference>
<dbReference type="SUPFAM" id="SSF57850">
    <property type="entry name" value="RING/U-box"/>
    <property type="match status" value="1"/>
</dbReference>
<dbReference type="InterPro" id="IPR015940">
    <property type="entry name" value="UBA"/>
</dbReference>
<dbReference type="InterPro" id="IPR000433">
    <property type="entry name" value="Znf_ZZ"/>
</dbReference>
<keyword evidence="6" id="KW-0862">Zinc</keyword>
<keyword evidence="11" id="KW-1185">Reference proteome</keyword>
<dbReference type="SMART" id="SM00165">
    <property type="entry name" value="UBA"/>
    <property type="match status" value="1"/>
</dbReference>
<dbReference type="InterPro" id="IPR009060">
    <property type="entry name" value="UBA-like_sf"/>
</dbReference>
<dbReference type="InParanoid" id="A0A672K2H5"/>
<evidence type="ECO:0000256" key="6">
    <source>
        <dbReference type="ARBA" id="ARBA00022833"/>
    </source>
</evidence>
<accession>A0A672K2H5</accession>
<dbReference type="Pfam" id="PF00569">
    <property type="entry name" value="ZZ"/>
    <property type="match status" value="1"/>
</dbReference>
<proteinExistence type="predicted"/>
<dbReference type="CDD" id="cd14320">
    <property type="entry name" value="UBA_SQSTM"/>
    <property type="match status" value="1"/>
</dbReference>
<keyword evidence="4" id="KW-0479">Metal-binding</keyword>
<evidence type="ECO:0000256" key="7">
    <source>
        <dbReference type="ARBA" id="ARBA00023242"/>
    </source>
</evidence>
<evidence type="ECO:0000256" key="5">
    <source>
        <dbReference type="ARBA" id="ARBA00022771"/>
    </source>
</evidence>
<gene>
    <name evidence="10" type="primary">LOC107578690</name>
</gene>
<feature type="compositionally biased region" description="Low complexity" evidence="8">
    <location>
        <begin position="170"/>
        <end position="180"/>
    </location>
</feature>